<dbReference type="EMBL" id="CDGJ01000048">
    <property type="protein sequence ID" value="CEJ07287.1"/>
    <property type="molecule type" value="Genomic_DNA"/>
</dbReference>
<dbReference type="GO" id="GO:0008270">
    <property type="term" value="F:zinc ion binding"/>
    <property type="evidence" value="ECO:0007669"/>
    <property type="project" value="InterPro"/>
</dbReference>
<organism evidence="2">
    <name type="scientific">Acididesulfobacillus acetoxydans</name>
    <dbReference type="NCBI Taxonomy" id="1561005"/>
    <lineage>
        <taxon>Bacteria</taxon>
        <taxon>Bacillati</taxon>
        <taxon>Bacillota</taxon>
        <taxon>Clostridia</taxon>
        <taxon>Eubacteriales</taxon>
        <taxon>Peptococcaceae</taxon>
        <taxon>Acididesulfobacillus</taxon>
    </lineage>
</organism>
<gene>
    <name evidence="3" type="ORF">DEACI_1748</name>
    <name evidence="2" type="ORF">DEACI_3246</name>
</gene>
<sequence length="324" mass="35925">MYLTAFFCQTVYHKEGSHLPLLKDRRGLVLRKNSGAGGVSRLPLLFGTAGVPLSATDRSSQGGIRKIQELGLGALELEFVQGVRMGEEKAGQIKQLSEDTGIRLSCHGPYWINFNSREAEKVAASRERLLHTARVARMAGIEAVVFHPAFYHGDSPEIVFKRIVQELSSVREALTAEGNSVLLRPETTGKPSQYGDLEETVHLAQTIPGVLPCIDFSHLHARSNGRLNSYDEFSRILDFTAEALGDSWVKRAHFHISGIEYGLKGEKRHLVLRNSDFNYRELMRALRVFGVEGLAICESPNLEEDALQLQAAYRDAGGVSHDEL</sequence>
<dbReference type="Proteomes" id="UP001071230">
    <property type="component" value="Unassembled WGS sequence"/>
</dbReference>
<evidence type="ECO:0000313" key="2">
    <source>
        <dbReference type="EMBL" id="CAA7602567.1"/>
    </source>
</evidence>
<keyword evidence="4" id="KW-1185">Reference proteome</keyword>
<dbReference type="PANTHER" id="PTHR21445:SF0">
    <property type="entry name" value="APURINIC-APYRIMIDINIC ENDONUCLEASE"/>
    <property type="match status" value="1"/>
</dbReference>
<dbReference type="Proteomes" id="UP000836597">
    <property type="component" value="Chromosome"/>
</dbReference>
<keyword evidence="2" id="KW-0378">Hydrolase</keyword>
<dbReference type="GO" id="GO:0008081">
    <property type="term" value="F:phosphoric diester hydrolase activity"/>
    <property type="evidence" value="ECO:0007669"/>
    <property type="project" value="TreeGrafter"/>
</dbReference>
<name>A0A8S0XZU9_9FIRM</name>
<dbReference type="KEGG" id="aacx:DEACI_3246"/>
<keyword evidence="2" id="KW-0540">Nuclease</keyword>
<dbReference type="PANTHER" id="PTHR21445">
    <property type="entry name" value="ENDONUCLEASE IV ENDODEOXYRIBONUCLEASE IV"/>
    <property type="match status" value="1"/>
</dbReference>
<protein>
    <submittedName>
        <fullName evidence="2">AP endonuclease 2</fullName>
    </submittedName>
    <submittedName>
        <fullName evidence="3">TIM alpha/beta barrel protein</fullName>
    </submittedName>
</protein>
<dbReference type="GO" id="GO:0006284">
    <property type="term" value="P:base-excision repair"/>
    <property type="evidence" value="ECO:0007669"/>
    <property type="project" value="TreeGrafter"/>
</dbReference>
<feature type="domain" description="Xylose isomerase-like TIM barrel" evidence="1">
    <location>
        <begin position="65"/>
        <end position="309"/>
    </location>
</feature>
<dbReference type="FunFam" id="3.20.20.150:FF:000017">
    <property type="entry name" value="Endonuclease IV related protein"/>
    <property type="match status" value="1"/>
</dbReference>
<dbReference type="InterPro" id="IPR001719">
    <property type="entry name" value="AP_endonuc_2"/>
</dbReference>
<dbReference type="InterPro" id="IPR013022">
    <property type="entry name" value="Xyl_isomerase-like_TIM-brl"/>
</dbReference>
<evidence type="ECO:0000259" key="1">
    <source>
        <dbReference type="Pfam" id="PF01261"/>
    </source>
</evidence>
<dbReference type="Gene3D" id="3.20.20.150">
    <property type="entry name" value="Divalent-metal-dependent TIM barrel enzymes"/>
    <property type="match status" value="1"/>
</dbReference>
<keyword evidence="2" id="KW-0255">Endonuclease</keyword>
<reference evidence="2" key="2">
    <citation type="submission" date="2020-01" db="EMBL/GenBank/DDBJ databases">
        <authorList>
            <person name="Hornung B."/>
        </authorList>
    </citation>
    <scope>NUCLEOTIDE SEQUENCE</scope>
    <source>
        <strain evidence="2">PacBioINE</strain>
    </source>
</reference>
<reference evidence="3" key="1">
    <citation type="submission" date="2014-11" db="EMBL/GenBank/DDBJ databases">
        <authorList>
            <person name="Hornung B.V."/>
        </authorList>
    </citation>
    <scope>NUCLEOTIDE SEQUENCE</scope>
    <source>
        <strain evidence="3">INE</strain>
    </source>
</reference>
<dbReference type="InterPro" id="IPR036237">
    <property type="entry name" value="Xyl_isomerase-like_sf"/>
</dbReference>
<evidence type="ECO:0000313" key="3">
    <source>
        <dbReference type="EMBL" id="CEJ07287.1"/>
    </source>
</evidence>
<proteinExistence type="predicted"/>
<dbReference type="SUPFAM" id="SSF51658">
    <property type="entry name" value="Xylose isomerase-like"/>
    <property type="match status" value="1"/>
</dbReference>
<dbReference type="Pfam" id="PF01261">
    <property type="entry name" value="AP_endonuc_2"/>
    <property type="match status" value="1"/>
</dbReference>
<accession>A0A8S0XZU9</accession>
<dbReference type="SMART" id="SM00518">
    <property type="entry name" value="AP2Ec"/>
    <property type="match status" value="1"/>
</dbReference>
<dbReference type="AlphaFoldDB" id="A0A8S0XZU9"/>
<evidence type="ECO:0000313" key="4">
    <source>
        <dbReference type="Proteomes" id="UP001071230"/>
    </source>
</evidence>
<dbReference type="EMBL" id="LR746496">
    <property type="protein sequence ID" value="CAA7602567.1"/>
    <property type="molecule type" value="Genomic_DNA"/>
</dbReference>
<dbReference type="GO" id="GO:0003906">
    <property type="term" value="F:DNA-(apurinic or apyrimidinic site) endonuclease activity"/>
    <property type="evidence" value="ECO:0007669"/>
    <property type="project" value="TreeGrafter"/>
</dbReference>
<dbReference type="GO" id="GO:0003677">
    <property type="term" value="F:DNA binding"/>
    <property type="evidence" value="ECO:0007669"/>
    <property type="project" value="InterPro"/>
</dbReference>